<keyword evidence="1" id="KW-0805">Transcription regulation</keyword>
<dbReference type="Gene3D" id="1.10.10.10">
    <property type="entry name" value="Winged helix-like DNA-binding domain superfamily/Winged helix DNA-binding domain"/>
    <property type="match status" value="1"/>
</dbReference>
<dbReference type="CDD" id="cd00090">
    <property type="entry name" value="HTH_ARSR"/>
    <property type="match status" value="1"/>
</dbReference>
<keyword evidence="3" id="KW-0804">Transcription</keyword>
<dbReference type="GO" id="GO:0043565">
    <property type="term" value="F:sequence-specific DNA binding"/>
    <property type="evidence" value="ECO:0007669"/>
    <property type="project" value="InterPro"/>
</dbReference>
<dbReference type="InterPro" id="IPR000485">
    <property type="entry name" value="AsnC-type_HTH_dom"/>
</dbReference>
<accession>A0A1M5T5K7</accession>
<evidence type="ECO:0000259" key="4">
    <source>
        <dbReference type="PROSITE" id="PS50956"/>
    </source>
</evidence>
<dbReference type="Pfam" id="PF01037">
    <property type="entry name" value="AsnC_trans_reg"/>
    <property type="match status" value="1"/>
</dbReference>
<dbReference type="GO" id="GO:0005829">
    <property type="term" value="C:cytosol"/>
    <property type="evidence" value="ECO:0007669"/>
    <property type="project" value="TreeGrafter"/>
</dbReference>
<evidence type="ECO:0000313" key="5">
    <source>
        <dbReference type="EMBL" id="SHH45978.1"/>
    </source>
</evidence>
<organism evidence="5 6">
    <name type="scientific">Winogradskyella jejuensis</name>
    <dbReference type="NCBI Taxonomy" id="1089305"/>
    <lineage>
        <taxon>Bacteria</taxon>
        <taxon>Pseudomonadati</taxon>
        <taxon>Bacteroidota</taxon>
        <taxon>Flavobacteriia</taxon>
        <taxon>Flavobacteriales</taxon>
        <taxon>Flavobacteriaceae</taxon>
        <taxon>Winogradskyella</taxon>
    </lineage>
</organism>
<dbReference type="GO" id="GO:0043200">
    <property type="term" value="P:response to amino acid"/>
    <property type="evidence" value="ECO:0007669"/>
    <property type="project" value="TreeGrafter"/>
</dbReference>
<dbReference type="Gene3D" id="3.30.70.920">
    <property type="match status" value="1"/>
</dbReference>
<dbReference type="PANTHER" id="PTHR30154:SF34">
    <property type="entry name" value="TRANSCRIPTIONAL REGULATOR AZLB"/>
    <property type="match status" value="1"/>
</dbReference>
<dbReference type="InterPro" id="IPR019887">
    <property type="entry name" value="Tscrpt_reg_AsnC/Lrp_C"/>
</dbReference>
<sequence length="165" mass="19119">MICLHDATKYFSLMLLDETDKTLLKLLQKDCKQTNKALSNVLGLSVTAVYERIKKLENSGVISNYVALVNKEQVDKSFVAFCHIKLVQHSQDYVVKFEREVAKLHEVLECYHISGDYDYILKVLVKDMQEFREFMVKKLTNIDHIGSTHSMFMINEVKHTTTITI</sequence>
<proteinExistence type="predicted"/>
<dbReference type="STRING" id="1089305.SAMN05444148_2066"/>
<dbReference type="Pfam" id="PF13412">
    <property type="entry name" value="HTH_24"/>
    <property type="match status" value="1"/>
</dbReference>
<dbReference type="PROSITE" id="PS00519">
    <property type="entry name" value="HTH_ASNC_1"/>
    <property type="match status" value="1"/>
</dbReference>
<name>A0A1M5T5K7_9FLAO</name>
<keyword evidence="6" id="KW-1185">Reference proteome</keyword>
<keyword evidence="2" id="KW-0238">DNA-binding</keyword>
<feature type="domain" description="HTH asnC-type" evidence="4">
    <location>
        <begin position="16"/>
        <end position="77"/>
    </location>
</feature>
<dbReference type="InterPro" id="IPR011991">
    <property type="entry name" value="ArsR-like_HTH"/>
</dbReference>
<dbReference type="PANTHER" id="PTHR30154">
    <property type="entry name" value="LEUCINE-RESPONSIVE REGULATORY PROTEIN"/>
    <property type="match status" value="1"/>
</dbReference>
<dbReference type="InterPro" id="IPR011008">
    <property type="entry name" value="Dimeric_a/b-barrel"/>
</dbReference>
<dbReference type="SUPFAM" id="SSF46785">
    <property type="entry name" value="Winged helix' DNA-binding domain"/>
    <property type="match status" value="1"/>
</dbReference>
<dbReference type="GO" id="GO:0006355">
    <property type="term" value="P:regulation of DNA-templated transcription"/>
    <property type="evidence" value="ECO:0007669"/>
    <property type="project" value="UniProtKB-ARBA"/>
</dbReference>
<reference evidence="6" key="1">
    <citation type="submission" date="2016-11" db="EMBL/GenBank/DDBJ databases">
        <authorList>
            <person name="Varghese N."/>
            <person name="Submissions S."/>
        </authorList>
    </citation>
    <scope>NUCLEOTIDE SEQUENCE [LARGE SCALE GENOMIC DNA]</scope>
    <source>
        <strain evidence="6">DSM 25330</strain>
    </source>
</reference>
<dbReference type="InterPro" id="IPR019885">
    <property type="entry name" value="Tscrpt_reg_HTH_AsnC-type_CS"/>
</dbReference>
<dbReference type="PROSITE" id="PS50956">
    <property type="entry name" value="HTH_ASNC_2"/>
    <property type="match status" value="1"/>
</dbReference>
<evidence type="ECO:0000256" key="3">
    <source>
        <dbReference type="ARBA" id="ARBA00023163"/>
    </source>
</evidence>
<dbReference type="InterPro" id="IPR036390">
    <property type="entry name" value="WH_DNA-bd_sf"/>
</dbReference>
<evidence type="ECO:0000256" key="2">
    <source>
        <dbReference type="ARBA" id="ARBA00023125"/>
    </source>
</evidence>
<dbReference type="InterPro" id="IPR019888">
    <property type="entry name" value="Tscrpt_reg_AsnC-like"/>
</dbReference>
<gene>
    <name evidence="5" type="ORF">SAMN05444148_2066</name>
</gene>
<dbReference type="EMBL" id="FQWS01000002">
    <property type="protein sequence ID" value="SHH45978.1"/>
    <property type="molecule type" value="Genomic_DNA"/>
</dbReference>
<dbReference type="SUPFAM" id="SSF54909">
    <property type="entry name" value="Dimeric alpha+beta barrel"/>
    <property type="match status" value="1"/>
</dbReference>
<dbReference type="SMART" id="SM00344">
    <property type="entry name" value="HTH_ASNC"/>
    <property type="match status" value="1"/>
</dbReference>
<dbReference type="PRINTS" id="PR00033">
    <property type="entry name" value="HTHASNC"/>
</dbReference>
<evidence type="ECO:0000313" key="6">
    <source>
        <dbReference type="Proteomes" id="UP000184522"/>
    </source>
</evidence>
<dbReference type="AlphaFoldDB" id="A0A1M5T5K7"/>
<evidence type="ECO:0000256" key="1">
    <source>
        <dbReference type="ARBA" id="ARBA00023015"/>
    </source>
</evidence>
<dbReference type="InterPro" id="IPR036388">
    <property type="entry name" value="WH-like_DNA-bd_sf"/>
</dbReference>
<dbReference type="Proteomes" id="UP000184522">
    <property type="component" value="Unassembled WGS sequence"/>
</dbReference>
<protein>
    <submittedName>
        <fullName evidence="5">Transcriptional regulator, AsnC family</fullName>
    </submittedName>
</protein>